<dbReference type="GO" id="GO:0016491">
    <property type="term" value="F:oxidoreductase activity"/>
    <property type="evidence" value="ECO:0007669"/>
    <property type="project" value="UniProtKB-KW"/>
</dbReference>
<feature type="domain" description="FAD dependent oxidoreductase" evidence="3">
    <location>
        <begin position="12"/>
        <end position="362"/>
    </location>
</feature>
<proteinExistence type="predicted"/>
<sequence length="401" mass="44239">MIKRRKGMSVKKIAVIGAGVLGLSVARSLAQQGAKVTVFERSHVGAGTSSTTFAWINSNGKTPESYHHLNALAIDEHIRLQQERTTEGHWLKATGTYEWAAGAPEQKRLQDRVSRLLELNYPVQNLSADELKRKVPEIRVGSHAGDIWYFPGECLLVPSVFMAWLVSELHVHNAELKTQSEVTELTEEKNRAEISLANGERWQGDSIVIAAGRWSAELASLLGQQLAMIDPNQPNKIACGFLGYTRPVLTQLQANLITPGLNVRPEGGGRLLLQCPDLDSFANPANPAPVDSYIGEEMHKRLRKLFNNMEMAQLERIAVGQRSRPADGLPGLGYISGKRRIYLMVTHSGMTLGPLIGRLCAEEILHDKRSSLLSDFSPERLLGKTAKDFPAFTTLHFPAAQ</sequence>
<dbReference type="GO" id="GO:0005737">
    <property type="term" value="C:cytoplasm"/>
    <property type="evidence" value="ECO:0007669"/>
    <property type="project" value="TreeGrafter"/>
</dbReference>
<dbReference type="EMBL" id="FN297818">
    <property type="protein sequence ID" value="CAX65463.1"/>
    <property type="molecule type" value="Genomic_DNA"/>
</dbReference>
<dbReference type="Pfam" id="PF01266">
    <property type="entry name" value="DAO"/>
    <property type="match status" value="1"/>
</dbReference>
<keyword evidence="1" id="KW-0560">Oxidoreductase</keyword>
<feature type="signal peptide" evidence="2">
    <location>
        <begin position="1"/>
        <end position="30"/>
    </location>
</feature>
<accession>D3GMH6</accession>
<dbReference type="InterPro" id="IPR006076">
    <property type="entry name" value="FAD-dep_OxRdtase"/>
</dbReference>
<feature type="chain" id="PRO_5003044507" description="FAD dependent oxidoreductase domain-containing protein" evidence="2">
    <location>
        <begin position="31"/>
        <end position="401"/>
    </location>
</feature>
<evidence type="ECO:0000256" key="2">
    <source>
        <dbReference type="SAM" id="SignalP"/>
    </source>
</evidence>
<dbReference type="PANTHER" id="PTHR13847:SF289">
    <property type="entry name" value="GLYCINE OXIDASE"/>
    <property type="match status" value="1"/>
</dbReference>
<dbReference type="AlphaFoldDB" id="D3GMH6"/>
<dbReference type="InterPro" id="IPR036188">
    <property type="entry name" value="FAD/NAD-bd_sf"/>
</dbReference>
<evidence type="ECO:0000313" key="4">
    <source>
        <dbReference type="EMBL" id="CAX65463.1"/>
    </source>
</evidence>
<name>D3GMH6_9ENTR</name>
<dbReference type="Gene3D" id="3.30.9.10">
    <property type="entry name" value="D-Amino Acid Oxidase, subunit A, domain 2"/>
    <property type="match status" value="1"/>
</dbReference>
<dbReference type="PANTHER" id="PTHR13847">
    <property type="entry name" value="SARCOSINE DEHYDROGENASE-RELATED"/>
    <property type="match status" value="1"/>
</dbReference>
<evidence type="ECO:0000256" key="1">
    <source>
        <dbReference type="ARBA" id="ARBA00023002"/>
    </source>
</evidence>
<organism evidence="4">
    <name type="scientific">Enterobacter hormaechei</name>
    <dbReference type="NCBI Taxonomy" id="158836"/>
    <lineage>
        <taxon>Bacteria</taxon>
        <taxon>Pseudomonadati</taxon>
        <taxon>Pseudomonadota</taxon>
        <taxon>Gammaproteobacteria</taxon>
        <taxon>Enterobacterales</taxon>
        <taxon>Enterobacteriaceae</taxon>
        <taxon>Enterobacter</taxon>
        <taxon>Enterobacter cloacae complex</taxon>
    </lineage>
</organism>
<evidence type="ECO:0000259" key="3">
    <source>
        <dbReference type="Pfam" id="PF01266"/>
    </source>
</evidence>
<keyword evidence="2" id="KW-0732">Signal</keyword>
<dbReference type="PRINTS" id="PR00419">
    <property type="entry name" value="ADXRDTASE"/>
</dbReference>
<dbReference type="Gene3D" id="3.50.50.60">
    <property type="entry name" value="FAD/NAD(P)-binding domain"/>
    <property type="match status" value="1"/>
</dbReference>
<reference evidence="4" key="1">
    <citation type="journal article" date="2010" name="PLoS ONE">
        <title>Evolution in quantum leaps: multiple combinatorial transfers of HPI and other genetic modules in Enterobacteriaceae.</title>
        <authorList>
            <person name="Paauw A."/>
            <person name="Leverstein-van Hall M.A."/>
            <person name="Verhoef J."/>
            <person name="Fluit A.C."/>
        </authorList>
    </citation>
    <scope>NUCLEOTIDE SEQUENCE</scope>
    <source>
        <strain evidence="4">05-545</strain>
    </source>
</reference>
<protein>
    <recommendedName>
        <fullName evidence="3">FAD dependent oxidoreductase domain-containing protein</fullName>
    </recommendedName>
</protein>
<dbReference type="SUPFAM" id="SSF51905">
    <property type="entry name" value="FAD/NAD(P)-binding domain"/>
    <property type="match status" value="1"/>
</dbReference>